<dbReference type="Pfam" id="PF08266">
    <property type="entry name" value="Cadherin_2"/>
    <property type="match status" value="1"/>
</dbReference>
<organism evidence="13">
    <name type="scientific">Tetraodon nigroviridis</name>
    <name type="common">Spotted green pufferfish</name>
    <name type="synonym">Chelonodon nigroviridis</name>
    <dbReference type="NCBI Taxonomy" id="99883"/>
    <lineage>
        <taxon>Eukaryota</taxon>
        <taxon>Metazoa</taxon>
        <taxon>Chordata</taxon>
        <taxon>Craniata</taxon>
        <taxon>Vertebrata</taxon>
        <taxon>Euteleostomi</taxon>
        <taxon>Actinopterygii</taxon>
        <taxon>Neopterygii</taxon>
        <taxon>Teleostei</taxon>
        <taxon>Neoteleostei</taxon>
        <taxon>Acanthomorphata</taxon>
        <taxon>Eupercaria</taxon>
        <taxon>Tetraodontiformes</taxon>
        <taxon>Tetradontoidea</taxon>
        <taxon>Tetraodontidae</taxon>
        <taxon>Tetraodon</taxon>
    </lineage>
</organism>
<feature type="domain" description="Cadherin" evidence="12">
    <location>
        <begin position="8"/>
        <end position="106"/>
    </location>
</feature>
<feature type="transmembrane region" description="Helical" evidence="11">
    <location>
        <begin position="649"/>
        <end position="675"/>
    </location>
</feature>
<feature type="domain" description="Cadherin" evidence="12">
    <location>
        <begin position="405"/>
        <end position="512"/>
    </location>
</feature>
<evidence type="ECO:0000256" key="8">
    <source>
        <dbReference type="ARBA" id="ARBA00023180"/>
    </source>
</evidence>
<dbReference type="InterPro" id="IPR050174">
    <property type="entry name" value="Protocadherin/Cadherin-CA"/>
</dbReference>
<comment type="subcellular location">
    <subcellularLocation>
        <location evidence="1">Membrane</location>
        <topology evidence="1">Single-pass membrane protein</topology>
    </subcellularLocation>
</comment>
<dbReference type="KEGG" id="tng:GSTEN00024287G001"/>
<protein>
    <submittedName>
        <fullName evidence="13">(spotted green pufferfish) hypothetical protein</fullName>
    </submittedName>
</protein>
<evidence type="ECO:0000256" key="9">
    <source>
        <dbReference type="PROSITE-ProRule" id="PRU00043"/>
    </source>
</evidence>
<feature type="region of interest" description="Disordered" evidence="10">
    <location>
        <begin position="885"/>
        <end position="1030"/>
    </location>
</feature>
<dbReference type="FunFam" id="2.60.40.60:FF:000002">
    <property type="entry name" value="Protocadherin alpha 2"/>
    <property type="match status" value="1"/>
</dbReference>
<dbReference type="SUPFAM" id="SSF49313">
    <property type="entry name" value="Cadherin-like"/>
    <property type="match status" value="5"/>
</dbReference>
<dbReference type="Gene3D" id="2.60.40.60">
    <property type="entry name" value="Cadherins"/>
    <property type="match status" value="6"/>
</dbReference>
<evidence type="ECO:0000259" key="12">
    <source>
        <dbReference type="PROSITE" id="PS50268"/>
    </source>
</evidence>
<evidence type="ECO:0000256" key="4">
    <source>
        <dbReference type="ARBA" id="ARBA00022837"/>
    </source>
</evidence>
<feature type="compositionally biased region" description="Basic residues" evidence="10">
    <location>
        <begin position="696"/>
        <end position="705"/>
    </location>
</feature>
<evidence type="ECO:0000256" key="3">
    <source>
        <dbReference type="ARBA" id="ARBA00022737"/>
    </source>
</evidence>
<dbReference type="GO" id="GO:0009653">
    <property type="term" value="P:anatomical structure morphogenesis"/>
    <property type="evidence" value="ECO:0007669"/>
    <property type="project" value="UniProtKB-ARBA"/>
</dbReference>
<feature type="region of interest" description="Disordered" evidence="10">
    <location>
        <begin position="780"/>
        <end position="838"/>
    </location>
</feature>
<feature type="domain" description="Cadherin" evidence="12">
    <location>
        <begin position="127"/>
        <end position="185"/>
    </location>
</feature>
<evidence type="ECO:0000256" key="2">
    <source>
        <dbReference type="ARBA" id="ARBA00022692"/>
    </source>
</evidence>
<dbReference type="GO" id="GO:0007156">
    <property type="term" value="P:homophilic cell adhesion via plasma membrane adhesion molecules"/>
    <property type="evidence" value="ECO:0007669"/>
    <property type="project" value="InterPro"/>
</dbReference>
<evidence type="ECO:0000256" key="1">
    <source>
        <dbReference type="ARBA" id="ARBA00004167"/>
    </source>
</evidence>
<feature type="compositionally biased region" description="Basic and acidic residues" evidence="10">
    <location>
        <begin position="981"/>
        <end position="993"/>
    </location>
</feature>
<dbReference type="PRINTS" id="PR00205">
    <property type="entry name" value="CADHERIN"/>
</dbReference>
<accession>Q4S490</accession>
<keyword evidence="7 11" id="KW-0472">Membrane</keyword>
<feature type="region of interest" description="Disordered" evidence="10">
    <location>
        <begin position="1083"/>
        <end position="1105"/>
    </location>
</feature>
<name>Q4S490_TETNG</name>
<dbReference type="FunFam" id="2.60.40.60:FF:000080">
    <property type="entry name" value="FAT atypical cadherin 1"/>
    <property type="match status" value="1"/>
</dbReference>
<keyword evidence="5" id="KW-0130">Cell adhesion</keyword>
<dbReference type="EMBL" id="CAAE01014742">
    <property type="protein sequence ID" value="CAG04542.1"/>
    <property type="molecule type" value="Genomic_DNA"/>
</dbReference>
<keyword evidence="4 9" id="KW-0106">Calcium</keyword>
<reference evidence="13" key="2">
    <citation type="submission" date="2004-02" db="EMBL/GenBank/DDBJ databases">
        <authorList>
            <consortium name="Genoscope"/>
            <consortium name="Whitehead Institute Centre for Genome Research"/>
        </authorList>
    </citation>
    <scope>NUCLEOTIDE SEQUENCE</scope>
</reference>
<evidence type="ECO:0000313" key="13">
    <source>
        <dbReference type="EMBL" id="CAG04542.1"/>
    </source>
</evidence>
<dbReference type="GO" id="GO:0005509">
    <property type="term" value="F:calcium ion binding"/>
    <property type="evidence" value="ECO:0007669"/>
    <property type="project" value="UniProtKB-UniRule"/>
</dbReference>
<feature type="non-terminal residue" evidence="13">
    <location>
        <position position="1105"/>
    </location>
</feature>
<dbReference type="FunFam" id="2.60.40.60:FF:000036">
    <property type="entry name" value="Protocadherin 9"/>
    <property type="match status" value="1"/>
</dbReference>
<keyword evidence="6 11" id="KW-1133">Transmembrane helix</keyword>
<dbReference type="PANTHER" id="PTHR24028:SF42">
    <property type="entry name" value="PROTOCADHERIN-12"/>
    <property type="match status" value="1"/>
</dbReference>
<dbReference type="PROSITE" id="PS00232">
    <property type="entry name" value="CADHERIN_1"/>
    <property type="match status" value="3"/>
</dbReference>
<evidence type="ECO:0000256" key="10">
    <source>
        <dbReference type="SAM" id="MobiDB-lite"/>
    </source>
</evidence>
<dbReference type="CDD" id="cd11304">
    <property type="entry name" value="Cadherin_repeat"/>
    <property type="match status" value="6"/>
</dbReference>
<feature type="region of interest" description="Disordered" evidence="10">
    <location>
        <begin position="689"/>
        <end position="713"/>
    </location>
</feature>
<feature type="domain" description="Cadherin" evidence="12">
    <location>
        <begin position="552"/>
        <end position="643"/>
    </location>
</feature>
<feature type="compositionally biased region" description="Low complexity" evidence="10">
    <location>
        <begin position="955"/>
        <end position="975"/>
    </location>
</feature>
<evidence type="ECO:0000256" key="11">
    <source>
        <dbReference type="SAM" id="Phobius"/>
    </source>
</evidence>
<evidence type="ECO:0000256" key="7">
    <source>
        <dbReference type="ARBA" id="ARBA00023136"/>
    </source>
</evidence>
<feature type="domain" description="Cadherin" evidence="12">
    <location>
        <begin position="186"/>
        <end position="293"/>
    </location>
</feature>
<dbReference type="PROSITE" id="PS50268">
    <property type="entry name" value="CADHERIN_2"/>
    <property type="match status" value="6"/>
</dbReference>
<proteinExistence type="predicted"/>
<keyword evidence="2 11" id="KW-0812">Transmembrane</keyword>
<dbReference type="OrthoDB" id="6252479at2759"/>
<keyword evidence="3" id="KW-0677">Repeat</keyword>
<dbReference type="InterPro" id="IPR013164">
    <property type="entry name" value="Cadherin_N"/>
</dbReference>
<feature type="compositionally biased region" description="Low complexity" evidence="10">
    <location>
        <begin position="791"/>
        <end position="807"/>
    </location>
</feature>
<comment type="caution">
    <text evidence="13">The sequence shown here is derived from an EMBL/GenBank/DDBJ whole genome shotgun (WGS) entry which is preliminary data.</text>
</comment>
<dbReference type="SMART" id="SM00112">
    <property type="entry name" value="CA"/>
    <property type="match status" value="6"/>
</dbReference>
<evidence type="ECO:0000256" key="5">
    <source>
        <dbReference type="ARBA" id="ARBA00022889"/>
    </source>
</evidence>
<feature type="domain" description="Cadherin" evidence="12">
    <location>
        <begin position="306"/>
        <end position="404"/>
    </location>
</feature>
<dbReference type="GO" id="GO:0005886">
    <property type="term" value="C:plasma membrane"/>
    <property type="evidence" value="ECO:0007669"/>
    <property type="project" value="InterPro"/>
</dbReference>
<gene>
    <name evidence="13" type="ORF">GSTENG00024287001</name>
</gene>
<reference evidence="13" key="1">
    <citation type="journal article" date="2004" name="Nature">
        <title>Genome duplication in the teleost fish Tetraodon nigroviridis reveals the early vertebrate proto-karyotype.</title>
        <authorList>
            <person name="Jaillon O."/>
            <person name="Aury J.-M."/>
            <person name="Brunet F."/>
            <person name="Petit J.-L."/>
            <person name="Stange-Thomann N."/>
            <person name="Mauceli E."/>
            <person name="Bouneau L."/>
            <person name="Fischer C."/>
            <person name="Ozouf-Costaz C."/>
            <person name="Bernot A."/>
            <person name="Nicaud S."/>
            <person name="Jaffe D."/>
            <person name="Fisher S."/>
            <person name="Lutfalla G."/>
            <person name="Dossat C."/>
            <person name="Segurens B."/>
            <person name="Dasilva C."/>
            <person name="Salanoubat M."/>
            <person name="Levy M."/>
            <person name="Boudet N."/>
            <person name="Castellano S."/>
            <person name="Anthouard V."/>
            <person name="Jubin C."/>
            <person name="Castelli V."/>
            <person name="Katinka M."/>
            <person name="Vacherie B."/>
            <person name="Biemont C."/>
            <person name="Skalli Z."/>
            <person name="Cattolico L."/>
            <person name="Poulain J."/>
            <person name="De Berardinis V."/>
            <person name="Cruaud C."/>
            <person name="Duprat S."/>
            <person name="Brottier P."/>
            <person name="Coutanceau J.-P."/>
            <person name="Gouzy J."/>
            <person name="Parra G."/>
            <person name="Lardier G."/>
            <person name="Chapple C."/>
            <person name="McKernan K.J."/>
            <person name="McEwan P."/>
            <person name="Bosak S."/>
            <person name="Kellis M."/>
            <person name="Volff J.-N."/>
            <person name="Guigo R."/>
            <person name="Zody M.C."/>
            <person name="Mesirov J."/>
            <person name="Lindblad-Toh K."/>
            <person name="Birren B."/>
            <person name="Nusbaum C."/>
            <person name="Kahn D."/>
            <person name="Robinson-Rechavi M."/>
            <person name="Laudet V."/>
            <person name="Schachter V."/>
            <person name="Quetier F."/>
            <person name="Saurin W."/>
            <person name="Scarpelli C."/>
            <person name="Wincker P."/>
            <person name="Lander E.S."/>
            <person name="Weissenbach J."/>
            <person name="Roest Crollius H."/>
        </authorList>
    </citation>
    <scope>NUCLEOTIDE SEQUENCE [LARGE SCALE GENOMIC DNA]</scope>
</reference>
<dbReference type="InterPro" id="IPR002126">
    <property type="entry name" value="Cadherin-like_dom"/>
</dbReference>
<dbReference type="Pfam" id="PF00028">
    <property type="entry name" value="Cadherin"/>
    <property type="match status" value="4"/>
</dbReference>
<sequence length="1105" mass="121168">TIQYRVWEEQPSGTRVGCLADDLRQSDEGGPFEDFQVVEHQKALPFSVSARDGVLSTQGRLDREELCRGSDLCEVLLSVLYRRSGAMTCLRVRVEVMDQNDHSPRFPRAEQDLEISEMAGLRMRIPFGASGSKQAELVIIKELDREVQESVELILVAWDKGDPPRSGSTSIHVRILDSNDNSPTFEDSSPTLELPEDTARGTTVIRLKATDPDQGLNGEVAYSLSRHTRPEVQRLLAVDPQTAAVSLKAPLDYEVQSSYEVVVEARDRGPNAVPAYCKLHIKLLDVNDNAPRILFIWDRPGSPGPTVLEGAPRDTFLSLVMVLDADSGRNGQVKAEILDGSGPFRLKHVQDGSYTIVTNGTLDREKVTHYNITLLARDHGDPPLSTLGQLTVHVLDENDNAPVFSTSLYKASFEETNSTGYQVLKVQARDVDLELSGRVSYFIRNATRAQAATYFSVHPTSGLVRALRPLDYETSRSYWFLVEAVDQGHPPLSSTATVQIEIRDVNDNYPVVKEPAPRRGVASLSIPVNADKGEIVTELGMSTREGRAAFLVSTIQAEDADSGLNGQLTYQLTRAEPNPLFWLDAATGQLFVNTTNATQLIGQTFRLDISVSDGGRPSLSTGLTLEVTFINLRDHLKNSSPGARGQLSFAMMMAICLGATCLLLLLTVALVTTLCRPEKRDNRAYNCRQAESTYTRHPRRPQKNIRKSDIQLIPVIRGRKEEPPEDASQSQLLAPSALAPEEQENQREYTLVPSALNTSFQGCPEADASQAQHSRSLLKPGTIQLDGPPKSRSSSSSSTQSRTLRLQAQPDGAEAPSPGQATLRRPRNSQRRGNEAERQRMLRDLVRLSMAAFGDSIQLSSTSPEVQQISQLLSLLRQGQLQPRTNFRGNKYSHRRYGGQDCSDWQSAKDSGRGESEAGDVDWEPGRDSPQLDEGLNHLLNHPADLPAPLPPEAGPAAAKDQLQGQQVLPPQVRRSGLLRLAERQGQRTRAESEAGDVDWEPGRDSPQLDEGLNHLLNHPGKTPEKDGPLGGALLSEVSTLFEMLMTQKADAHPGSPPPDVLYRLSAAYRRSLGLDGGVTAATANTPRCGPAHRAAPLTWNTGKD</sequence>
<dbReference type="PANTHER" id="PTHR24028">
    <property type="entry name" value="CADHERIN-87A"/>
    <property type="match status" value="1"/>
</dbReference>
<dbReference type="AlphaFoldDB" id="Q4S490"/>
<dbReference type="InterPro" id="IPR020894">
    <property type="entry name" value="Cadherin_CS"/>
</dbReference>
<evidence type="ECO:0000256" key="6">
    <source>
        <dbReference type="ARBA" id="ARBA00022989"/>
    </source>
</evidence>
<dbReference type="InterPro" id="IPR015919">
    <property type="entry name" value="Cadherin-like_sf"/>
</dbReference>
<keyword evidence="8" id="KW-0325">Glycoprotein</keyword>